<comment type="caution">
    <text evidence="1">The sequence shown here is derived from an EMBL/GenBank/DDBJ whole genome shotgun (WGS) entry which is preliminary data.</text>
</comment>
<dbReference type="Proteomes" id="UP001501676">
    <property type="component" value="Unassembled WGS sequence"/>
</dbReference>
<name>A0ABP6T9E5_9ACTN</name>
<proteinExistence type="predicted"/>
<protein>
    <submittedName>
        <fullName evidence="1">Uncharacterized protein</fullName>
    </submittedName>
</protein>
<keyword evidence="2" id="KW-1185">Reference proteome</keyword>
<organism evidence="1 2">
    <name type="scientific">Cryptosporangium minutisporangium</name>
    <dbReference type="NCBI Taxonomy" id="113569"/>
    <lineage>
        <taxon>Bacteria</taxon>
        <taxon>Bacillati</taxon>
        <taxon>Actinomycetota</taxon>
        <taxon>Actinomycetes</taxon>
        <taxon>Cryptosporangiales</taxon>
        <taxon>Cryptosporangiaceae</taxon>
        <taxon>Cryptosporangium</taxon>
    </lineage>
</organism>
<dbReference type="EMBL" id="BAAAYN010000057">
    <property type="protein sequence ID" value="GAA3396594.1"/>
    <property type="molecule type" value="Genomic_DNA"/>
</dbReference>
<reference evidence="2" key="1">
    <citation type="journal article" date="2019" name="Int. J. Syst. Evol. Microbiol.">
        <title>The Global Catalogue of Microorganisms (GCM) 10K type strain sequencing project: providing services to taxonomists for standard genome sequencing and annotation.</title>
        <authorList>
            <consortium name="The Broad Institute Genomics Platform"/>
            <consortium name="The Broad Institute Genome Sequencing Center for Infectious Disease"/>
            <person name="Wu L."/>
            <person name="Ma J."/>
        </authorList>
    </citation>
    <scope>NUCLEOTIDE SEQUENCE [LARGE SCALE GENOMIC DNA]</scope>
    <source>
        <strain evidence="2">JCM 9458</strain>
    </source>
</reference>
<accession>A0ABP6T9E5</accession>
<gene>
    <name evidence="1" type="ORF">GCM10020369_73890</name>
</gene>
<evidence type="ECO:0000313" key="1">
    <source>
        <dbReference type="EMBL" id="GAA3396594.1"/>
    </source>
</evidence>
<evidence type="ECO:0000313" key="2">
    <source>
        <dbReference type="Proteomes" id="UP001501676"/>
    </source>
</evidence>
<sequence length="139" mass="14288">MLADPTGALTRLREAARDYPPALRDRVVTTSLWEADFALAVAREGAGRGDTTCVAGCLFRVVGLCAHAVHAHAGAWLINEKGAVDAAAALSGAPLDFAEAAHGVLACLGRSVIDLEAALRTAGLLVEAVAATCGVDRRK</sequence>